<evidence type="ECO:0000259" key="2">
    <source>
        <dbReference type="Pfam" id="PF08398"/>
    </source>
</evidence>
<reference evidence="3" key="1">
    <citation type="submission" date="2020-11" db="EMBL/GenBank/DDBJ databases">
        <authorList>
            <person name="Tran Van P."/>
        </authorList>
    </citation>
    <scope>NUCLEOTIDE SEQUENCE</scope>
</reference>
<dbReference type="InterPro" id="IPR016184">
    <property type="entry name" value="Capsid/spike_ssDNA_virus"/>
</dbReference>
<dbReference type="SUPFAM" id="SSF88645">
    <property type="entry name" value="ssDNA viruses"/>
    <property type="match status" value="1"/>
</dbReference>
<feature type="compositionally biased region" description="Low complexity" evidence="1">
    <location>
        <begin position="203"/>
        <end position="215"/>
    </location>
</feature>
<dbReference type="InterPro" id="IPR013607">
    <property type="entry name" value="Phospholipase_A2-like"/>
</dbReference>
<protein>
    <recommendedName>
        <fullName evidence="2">Phospholipase A2-like domain-containing protein</fullName>
    </recommendedName>
</protein>
<accession>A0A7R9F9M3</accession>
<feature type="region of interest" description="Disordered" evidence="1">
    <location>
        <begin position="195"/>
        <end position="322"/>
    </location>
</feature>
<proteinExistence type="predicted"/>
<dbReference type="Pfam" id="PF08398">
    <property type="entry name" value="Phospholip_A2_4"/>
    <property type="match status" value="1"/>
</dbReference>
<evidence type="ECO:0000256" key="1">
    <source>
        <dbReference type="SAM" id="MobiDB-lite"/>
    </source>
</evidence>
<gene>
    <name evidence="3" type="ORF">TBIB3V08_LOCUS10793</name>
</gene>
<sequence length="428" mass="45795">MMLESAPSSLHLWFDMDLVYRNFCWVKRSVWENILDRYYLNIKNVNSIAILIEYINLVIVKHKNRTGDFAIEYPVGVIVVQEPITETTGLLGGESVATTGGSVLGTGLTSTQLVFGGTTLVGAGVAGFLAHKLSSGATLAGHSYIGPGNPLDNGEPVDKDDQIAKEHDQAYETAKSSKNIFDTDQRAIDAFAEDYKQHDSESKSSQGSAQSSPGSVPRTSGRDITYPEEANPRQVGSPIQEPEEIYPEGYLPPTPGKNIPELNREESISSSGMASDGDVHMDIAGTSGSGKRANEGSPSGNAEKRVKAAPSTKNLPGSAKSQSLEASKVISAPIAGSGDNIVAHTVYYLTTALAQILVHKPILYMNKSEFDLLPQGSEILEVKVSIVQRNALSFATNASTTNLATLDQNKIGVYAIGLNKTGYGMDRK</sequence>
<dbReference type="InterPro" id="IPR003433">
    <property type="entry name" value="Capsid_VP4_densovirus"/>
</dbReference>
<name>A0A7R9F9M3_9NEOP</name>
<feature type="domain" description="Phospholipase A2-like" evidence="2">
    <location>
        <begin position="136"/>
        <end position="180"/>
    </location>
</feature>
<dbReference type="GO" id="GO:0005198">
    <property type="term" value="F:structural molecule activity"/>
    <property type="evidence" value="ECO:0007669"/>
    <property type="project" value="InterPro"/>
</dbReference>
<dbReference type="EMBL" id="OD570114">
    <property type="protein sequence ID" value="CAD7448507.1"/>
    <property type="molecule type" value="Genomic_DNA"/>
</dbReference>
<dbReference type="AlphaFoldDB" id="A0A7R9F9M3"/>
<dbReference type="Pfam" id="PF02336">
    <property type="entry name" value="Denso_VP4"/>
    <property type="match status" value="1"/>
</dbReference>
<organism evidence="3">
    <name type="scientific">Timema bartmani</name>
    <dbReference type="NCBI Taxonomy" id="61472"/>
    <lineage>
        <taxon>Eukaryota</taxon>
        <taxon>Metazoa</taxon>
        <taxon>Ecdysozoa</taxon>
        <taxon>Arthropoda</taxon>
        <taxon>Hexapoda</taxon>
        <taxon>Insecta</taxon>
        <taxon>Pterygota</taxon>
        <taxon>Neoptera</taxon>
        <taxon>Polyneoptera</taxon>
        <taxon>Phasmatodea</taxon>
        <taxon>Timematodea</taxon>
        <taxon>Timematoidea</taxon>
        <taxon>Timematidae</taxon>
        <taxon>Timema</taxon>
    </lineage>
</organism>
<feature type="compositionally biased region" description="Polar residues" evidence="1">
    <location>
        <begin position="311"/>
        <end position="322"/>
    </location>
</feature>
<evidence type="ECO:0000313" key="3">
    <source>
        <dbReference type="EMBL" id="CAD7448507.1"/>
    </source>
</evidence>